<name>A0A552EG00_MICAE</name>
<evidence type="ECO:0000313" key="4">
    <source>
        <dbReference type="Proteomes" id="UP000317708"/>
    </source>
</evidence>
<evidence type="ECO:0000313" key="3">
    <source>
        <dbReference type="EMBL" id="TRU33428.1"/>
    </source>
</evidence>
<proteinExistence type="predicted"/>
<evidence type="ECO:0000259" key="2">
    <source>
        <dbReference type="Pfam" id="PF07589"/>
    </source>
</evidence>
<protein>
    <submittedName>
        <fullName evidence="3">PEP-CTERM sorting domain-containing protein</fullName>
    </submittedName>
</protein>
<dbReference type="Proteomes" id="UP000317708">
    <property type="component" value="Unassembled WGS sequence"/>
</dbReference>
<dbReference type="NCBIfam" id="TIGR02595">
    <property type="entry name" value="PEP_CTERM"/>
    <property type="match status" value="1"/>
</dbReference>
<keyword evidence="1" id="KW-0472">Membrane</keyword>
<feature type="transmembrane region" description="Helical" evidence="1">
    <location>
        <begin position="6"/>
        <end position="24"/>
    </location>
</feature>
<gene>
    <name evidence="3" type="ORF">EWV92_17100</name>
</gene>
<keyword evidence="1" id="KW-0812">Transmembrane</keyword>
<dbReference type="AlphaFoldDB" id="A0A552EG00"/>
<dbReference type="InterPro" id="IPR013424">
    <property type="entry name" value="Ice-binding_C"/>
</dbReference>
<evidence type="ECO:0000256" key="1">
    <source>
        <dbReference type="SAM" id="Phobius"/>
    </source>
</evidence>
<dbReference type="EMBL" id="SFBI01000148">
    <property type="protein sequence ID" value="TRU33428.1"/>
    <property type="molecule type" value="Genomic_DNA"/>
</dbReference>
<feature type="domain" description="Ice-binding protein C-terminal" evidence="2">
    <location>
        <begin position="5"/>
        <end position="23"/>
    </location>
</feature>
<reference evidence="3 4" key="1">
    <citation type="submission" date="2019-01" db="EMBL/GenBank/DDBJ databases">
        <title>Coherence of Microcystis species and biogeography revealed through population genomics.</title>
        <authorList>
            <person name="Perez-Carrascal O.M."/>
            <person name="Terrat Y."/>
            <person name="Giani A."/>
            <person name="Fortin N."/>
            <person name="Tromas N."/>
            <person name="Shapiro B.J."/>
        </authorList>
    </citation>
    <scope>NUCLEOTIDE SEQUENCE [LARGE SCALE GENOMIC DNA]</scope>
    <source>
        <strain evidence="3">Ma_MB_S_20031200_S102</strain>
    </source>
</reference>
<comment type="caution">
    <text evidence="3">The sequence shown here is derived from an EMBL/GenBank/DDBJ whole genome shotgun (WGS) entry which is preliminary data.</text>
</comment>
<organism evidence="3 4">
    <name type="scientific">Microcystis aeruginosa Ma_MB_S_20031200_S102</name>
    <dbReference type="NCBI Taxonomy" id="2486254"/>
    <lineage>
        <taxon>Bacteria</taxon>
        <taxon>Bacillati</taxon>
        <taxon>Cyanobacteriota</taxon>
        <taxon>Cyanophyceae</taxon>
        <taxon>Oscillatoriophycideae</taxon>
        <taxon>Chroococcales</taxon>
        <taxon>Microcystaceae</taxon>
        <taxon>Microcystis</taxon>
    </lineage>
</organism>
<keyword evidence="1" id="KW-1133">Transmembrane helix</keyword>
<dbReference type="Pfam" id="PF07589">
    <property type="entry name" value="PEP-CTERM"/>
    <property type="match status" value="1"/>
</dbReference>
<accession>A0A552EG00</accession>
<sequence>MISLVPEPSSILGLGLFSLVGFLIKKWS</sequence>